<comment type="caution">
    <text evidence="2">The sequence shown here is derived from an EMBL/GenBank/DDBJ whole genome shotgun (WGS) entry which is preliminary data.</text>
</comment>
<gene>
    <name evidence="2" type="ORF">MENT_LOCUS24628</name>
</gene>
<organism evidence="2 3">
    <name type="scientific">Meloidogyne enterolobii</name>
    <name type="common">Root-knot nematode worm</name>
    <name type="synonym">Meloidogyne mayaguensis</name>
    <dbReference type="NCBI Taxonomy" id="390850"/>
    <lineage>
        <taxon>Eukaryota</taxon>
        <taxon>Metazoa</taxon>
        <taxon>Ecdysozoa</taxon>
        <taxon>Nematoda</taxon>
        <taxon>Chromadorea</taxon>
        <taxon>Rhabditida</taxon>
        <taxon>Tylenchina</taxon>
        <taxon>Tylenchomorpha</taxon>
        <taxon>Tylenchoidea</taxon>
        <taxon>Meloidogynidae</taxon>
        <taxon>Meloidogyninae</taxon>
        <taxon>Meloidogyne</taxon>
    </lineage>
</organism>
<dbReference type="Proteomes" id="UP000580250">
    <property type="component" value="Unassembled WGS sequence"/>
</dbReference>
<sequence length="86" mass="9924">MSSPTHNCCHPKQQQPQTTAGELASVMQELLQLCDKPTDPDDVPVQPVQKEEQREEQLSFFQRRQAFWEECQKRLGCKIHSLTNSV</sequence>
<proteinExistence type="predicted"/>
<feature type="region of interest" description="Disordered" evidence="1">
    <location>
        <begin position="1"/>
        <end position="20"/>
    </location>
</feature>
<evidence type="ECO:0000256" key="1">
    <source>
        <dbReference type="SAM" id="MobiDB-lite"/>
    </source>
</evidence>
<reference evidence="2 3" key="1">
    <citation type="submission" date="2020-08" db="EMBL/GenBank/DDBJ databases">
        <authorList>
            <person name="Koutsovoulos G."/>
            <person name="Danchin GJ E."/>
        </authorList>
    </citation>
    <scope>NUCLEOTIDE SEQUENCE [LARGE SCALE GENOMIC DNA]</scope>
</reference>
<dbReference type="EMBL" id="CAJEWN010000211">
    <property type="protein sequence ID" value="CAD2173042.1"/>
    <property type="molecule type" value="Genomic_DNA"/>
</dbReference>
<evidence type="ECO:0000313" key="3">
    <source>
        <dbReference type="Proteomes" id="UP000580250"/>
    </source>
</evidence>
<dbReference type="AlphaFoldDB" id="A0A6V7VDV8"/>
<protein>
    <submittedName>
        <fullName evidence="2">Uncharacterized protein</fullName>
    </submittedName>
</protein>
<accession>A0A6V7VDV8</accession>
<evidence type="ECO:0000313" key="2">
    <source>
        <dbReference type="EMBL" id="CAD2173042.1"/>
    </source>
</evidence>
<name>A0A6V7VDV8_MELEN</name>